<dbReference type="EMBL" id="JH816237">
    <property type="protein sequence ID" value="EKC30074.1"/>
    <property type="molecule type" value="Genomic_DNA"/>
</dbReference>
<dbReference type="InterPro" id="IPR041667">
    <property type="entry name" value="Cupin_8"/>
</dbReference>
<dbReference type="EMBL" id="KF823114">
    <property type="protein sequence ID" value="AHN05306.1"/>
    <property type="molecule type" value="mRNA"/>
</dbReference>
<feature type="domain" description="JmjC" evidence="1">
    <location>
        <begin position="261"/>
        <end position="414"/>
    </location>
</feature>
<name>K1QG86_MAGGI</name>
<dbReference type="Gene3D" id="6.10.140.1470">
    <property type="match status" value="1"/>
</dbReference>
<dbReference type="OrthoDB" id="263283at2759"/>
<reference evidence="2" key="2">
    <citation type="journal article" date="2014" name="Gene">
        <title>The Jumonji gene family in Crassostrea gigas suggests evolutionary conservation of Jmj-C histone demethylases orthologues in the oyster gametogenesis and development.</title>
        <authorList>
            <person name="Fellous A."/>
            <person name="Favrel P."/>
            <person name="Guo X."/>
            <person name="Riviere G."/>
        </authorList>
    </citation>
    <scope>NUCLEOTIDE SEQUENCE</scope>
</reference>
<dbReference type="PROSITE" id="PS51184">
    <property type="entry name" value="JMJC"/>
    <property type="match status" value="1"/>
</dbReference>
<dbReference type="Pfam" id="PF13621">
    <property type="entry name" value="Cupin_8"/>
    <property type="match status" value="1"/>
</dbReference>
<dbReference type="GO" id="GO:0000049">
    <property type="term" value="F:tRNA binding"/>
    <property type="evidence" value="ECO:0007669"/>
    <property type="project" value="TreeGrafter"/>
</dbReference>
<gene>
    <name evidence="3" type="ORF">CGI_10006502</name>
</gene>
<evidence type="ECO:0000313" key="2">
    <source>
        <dbReference type="EMBL" id="AHN05306.1"/>
    </source>
</evidence>
<sequence length="463" mass="52763">MTYSVPGSRMEELGLSLTSPKENPTAFVELIDVSGSRLQETAFCATEDLSVDQFTNVLDSSSAIPYISETQTDTVLAEFEPCNLSDSGSGISESGYNSDRDNRVENSFALSQTTFQLFLMNLQMRRICPWKGQTEVVEEDFHVLKSTPRSVFFNPMHVLMFDKNETKIENPPRKPVILRGQDIGNVTETWSSVDYLAEKGGTKPVKIHVSPVPQMDFINKNFAYKSLPFNEFVKRAAEETHKEFFISEGEKYYLRALGDDVRKDIADIKVQFPELASDLIIPDLFPKDRFFSSVFRIASKGLQLWTHYDVMDNILIQISGRKRVVLFDPADAHNLYLNGDKSEVLDIGNPDPEKFPKFYAATRYEGELEPGDILFIPALWFHNVASLDFGVAVNVFWKHLEDNMYDNKDIYGNKDLQPAARAMQIVDRAVKTLEELPPVYRDFYARRLVSKIESKCYNKSHVS</sequence>
<dbReference type="KEGG" id="crg:105327034"/>
<dbReference type="GO" id="GO:0031591">
    <property type="term" value="P:wybutosine biosynthetic process"/>
    <property type="evidence" value="ECO:0007669"/>
    <property type="project" value="TreeGrafter"/>
</dbReference>
<protein>
    <submittedName>
        <fullName evidence="3">JmjC domain-containing protein C2orf60-like protein</fullName>
    </submittedName>
    <submittedName>
        <fullName evidence="2">Jumonji-C domain-containing protein JumonjiA</fullName>
    </submittedName>
</protein>
<dbReference type="Gene3D" id="2.60.120.650">
    <property type="entry name" value="Cupin"/>
    <property type="match status" value="1"/>
</dbReference>
<dbReference type="PANTHER" id="PTHR12461:SF104">
    <property type="entry name" value="TRNA WYBUTOSINE-SYNTHESIZING PROTEIN 5"/>
    <property type="match status" value="1"/>
</dbReference>
<dbReference type="PANTHER" id="PTHR12461">
    <property type="entry name" value="HYPOXIA-INDUCIBLE FACTOR 1 ALPHA INHIBITOR-RELATED"/>
    <property type="match status" value="1"/>
</dbReference>
<evidence type="ECO:0000259" key="1">
    <source>
        <dbReference type="PROSITE" id="PS51184"/>
    </source>
</evidence>
<dbReference type="SMART" id="SM00558">
    <property type="entry name" value="JmjC"/>
    <property type="match status" value="1"/>
</dbReference>
<proteinExistence type="evidence at transcript level"/>
<dbReference type="HOGENOM" id="CLU_590871_0_0_1"/>
<accession>K1QG86</accession>
<dbReference type="InterPro" id="IPR003347">
    <property type="entry name" value="JmjC_dom"/>
</dbReference>
<evidence type="ECO:0000313" key="3">
    <source>
        <dbReference type="EMBL" id="EKC30074.1"/>
    </source>
</evidence>
<dbReference type="AlphaFoldDB" id="K1QG86"/>
<organism evidence="3">
    <name type="scientific">Magallana gigas</name>
    <name type="common">Pacific oyster</name>
    <name type="synonym">Crassostrea gigas</name>
    <dbReference type="NCBI Taxonomy" id="29159"/>
    <lineage>
        <taxon>Eukaryota</taxon>
        <taxon>Metazoa</taxon>
        <taxon>Spiralia</taxon>
        <taxon>Lophotrochozoa</taxon>
        <taxon>Mollusca</taxon>
        <taxon>Bivalvia</taxon>
        <taxon>Autobranchia</taxon>
        <taxon>Pteriomorphia</taxon>
        <taxon>Ostreida</taxon>
        <taxon>Ostreoidea</taxon>
        <taxon>Ostreidae</taxon>
        <taxon>Magallana</taxon>
    </lineage>
</organism>
<reference evidence="3" key="1">
    <citation type="journal article" date="2012" name="Nature">
        <title>The oyster genome reveals stress adaptation and complexity of shell formation.</title>
        <authorList>
            <person name="Zhang G."/>
            <person name="Fang X."/>
            <person name="Guo X."/>
            <person name="Li L."/>
            <person name="Luo R."/>
            <person name="Xu F."/>
            <person name="Yang P."/>
            <person name="Zhang L."/>
            <person name="Wang X."/>
            <person name="Qi H."/>
            <person name="Xiong Z."/>
            <person name="Que H."/>
            <person name="Xie Y."/>
            <person name="Holland P.W."/>
            <person name="Paps J."/>
            <person name="Zhu Y."/>
            <person name="Wu F."/>
            <person name="Chen Y."/>
            <person name="Wang J."/>
            <person name="Peng C."/>
            <person name="Meng J."/>
            <person name="Yang L."/>
            <person name="Liu J."/>
            <person name="Wen B."/>
            <person name="Zhang N."/>
            <person name="Huang Z."/>
            <person name="Zhu Q."/>
            <person name="Feng Y."/>
            <person name="Mount A."/>
            <person name="Hedgecock D."/>
            <person name="Xu Z."/>
            <person name="Liu Y."/>
            <person name="Domazet-Loso T."/>
            <person name="Du Y."/>
            <person name="Sun X."/>
            <person name="Zhang S."/>
            <person name="Liu B."/>
            <person name="Cheng P."/>
            <person name="Jiang X."/>
            <person name="Li J."/>
            <person name="Fan D."/>
            <person name="Wang W."/>
            <person name="Fu W."/>
            <person name="Wang T."/>
            <person name="Wang B."/>
            <person name="Zhang J."/>
            <person name="Peng Z."/>
            <person name="Li Y."/>
            <person name="Li N."/>
            <person name="Wang J."/>
            <person name="Chen M."/>
            <person name="He Y."/>
            <person name="Tan F."/>
            <person name="Song X."/>
            <person name="Zheng Q."/>
            <person name="Huang R."/>
            <person name="Yang H."/>
            <person name="Du X."/>
            <person name="Chen L."/>
            <person name="Yang M."/>
            <person name="Gaffney P.M."/>
            <person name="Wang S."/>
            <person name="Luo L."/>
            <person name="She Z."/>
            <person name="Ming Y."/>
            <person name="Huang W."/>
            <person name="Zhang S."/>
            <person name="Huang B."/>
            <person name="Zhang Y."/>
            <person name="Qu T."/>
            <person name="Ni P."/>
            <person name="Miao G."/>
            <person name="Wang J."/>
            <person name="Wang Q."/>
            <person name="Steinberg C.E."/>
            <person name="Wang H."/>
            <person name="Li N."/>
            <person name="Qian L."/>
            <person name="Zhang G."/>
            <person name="Li Y."/>
            <person name="Yang H."/>
            <person name="Liu X."/>
            <person name="Wang J."/>
            <person name="Yin Y."/>
            <person name="Wang J."/>
        </authorList>
    </citation>
    <scope>NUCLEOTIDE SEQUENCE [LARGE SCALE GENOMIC DNA]</scope>
    <source>
        <strain evidence="3">05x7-T-G4-1.051#20</strain>
    </source>
</reference>
<dbReference type="SUPFAM" id="SSF51197">
    <property type="entry name" value="Clavaminate synthase-like"/>
    <property type="match status" value="1"/>
</dbReference>